<dbReference type="Proteomes" id="UP000887565">
    <property type="component" value="Unplaced"/>
</dbReference>
<feature type="domain" description="C2" evidence="2">
    <location>
        <begin position="297"/>
        <end position="425"/>
    </location>
</feature>
<dbReference type="Pfam" id="PF00168">
    <property type="entry name" value="C2"/>
    <property type="match status" value="1"/>
</dbReference>
<dbReference type="OMA" id="NIFNMEM"/>
<feature type="region of interest" description="Disordered" evidence="1">
    <location>
        <begin position="291"/>
        <end position="310"/>
    </location>
</feature>
<name>A0A915J5N9_ROMCU</name>
<protein>
    <submittedName>
        <fullName evidence="4">C2 domain-containing protein</fullName>
    </submittedName>
</protein>
<evidence type="ECO:0000256" key="1">
    <source>
        <dbReference type="SAM" id="MobiDB-lite"/>
    </source>
</evidence>
<dbReference type="WBParaSite" id="nRc.2.0.1.t21104-RA">
    <property type="protein sequence ID" value="nRc.2.0.1.t21104-RA"/>
    <property type="gene ID" value="nRc.2.0.1.g21104"/>
</dbReference>
<dbReference type="PANTHER" id="PTHR21119:SF5">
    <property type="entry name" value="C2 DOMAIN-CONTAINING PROTEIN"/>
    <property type="match status" value="1"/>
</dbReference>
<dbReference type="InterPro" id="IPR040885">
    <property type="entry name" value="SMP_C2CD2L"/>
</dbReference>
<accession>A0A915J5N9</accession>
<reference evidence="4" key="1">
    <citation type="submission" date="2022-11" db="UniProtKB">
        <authorList>
            <consortium name="WormBaseParasite"/>
        </authorList>
    </citation>
    <scope>IDENTIFICATION</scope>
</reference>
<evidence type="ECO:0000313" key="4">
    <source>
        <dbReference type="WBParaSite" id="nRc.2.0.1.t21104-RA"/>
    </source>
</evidence>
<dbReference type="InterPro" id="IPR039934">
    <property type="entry name" value="C2CD2/C2CD2L"/>
</dbReference>
<dbReference type="InterPro" id="IPR000008">
    <property type="entry name" value="C2_dom"/>
</dbReference>
<dbReference type="PROSITE" id="PS50004">
    <property type="entry name" value="C2"/>
    <property type="match status" value="1"/>
</dbReference>
<dbReference type="Pfam" id="PF18696">
    <property type="entry name" value="SMP_C2CD2L"/>
    <property type="match status" value="1"/>
</dbReference>
<dbReference type="Gene3D" id="2.60.40.150">
    <property type="entry name" value="C2 domain"/>
    <property type="match status" value="1"/>
</dbReference>
<evidence type="ECO:0000313" key="3">
    <source>
        <dbReference type="Proteomes" id="UP000887565"/>
    </source>
</evidence>
<dbReference type="SMART" id="SM00239">
    <property type="entry name" value="C2"/>
    <property type="match status" value="1"/>
</dbReference>
<keyword evidence="3" id="KW-1185">Reference proteome</keyword>
<evidence type="ECO:0000259" key="2">
    <source>
        <dbReference type="PROSITE" id="PS50004"/>
    </source>
</evidence>
<dbReference type="SUPFAM" id="SSF49562">
    <property type="entry name" value="C2 domain (Calcium/lipid-binding domain, CaLB)"/>
    <property type="match status" value="1"/>
</dbReference>
<dbReference type="InterPro" id="IPR035892">
    <property type="entry name" value="C2_domain_sf"/>
</dbReference>
<dbReference type="AlphaFoldDB" id="A0A915J5N9"/>
<proteinExistence type="predicted"/>
<dbReference type="PANTHER" id="PTHR21119">
    <property type="entry name" value="C2 DOMAIN-CONTAINING PROTEIN"/>
    <property type="match status" value="1"/>
</dbReference>
<organism evidence="3 4">
    <name type="scientific">Romanomermis culicivorax</name>
    <name type="common">Nematode worm</name>
    <dbReference type="NCBI Taxonomy" id="13658"/>
    <lineage>
        <taxon>Eukaryota</taxon>
        <taxon>Metazoa</taxon>
        <taxon>Ecdysozoa</taxon>
        <taxon>Nematoda</taxon>
        <taxon>Enoplea</taxon>
        <taxon>Dorylaimia</taxon>
        <taxon>Mermithida</taxon>
        <taxon>Mermithoidea</taxon>
        <taxon>Mermithidae</taxon>
        <taxon>Romanomermis</taxon>
    </lineage>
</organism>
<sequence length="598" mass="68017">MDPLNWLLITWLAVAAFIFVVMQKITEIWPPTAVSQTVFLPPKGATFPDADHSPDDQNISYAKRFSQLTNQIRENLTAKIMPHLQMEVTSAANHGSSPASYEESVQWLNEFLTWFFRYYRGKVTFLDAWCRALNDAAKKLAATTGYDIIFEEIKPVENKTVPNLSNVRTEKGPRESLNIRCQICVSTISFKFVASQKVQDKMIVSNHVAKLYDLEGQLQTRLVCMGGELFAMMCFDGQPHLTMDLTQNDTESAENMDRNTLQQVIRRCLSSGIVNMSFLDYHQQLADVRENGTPKAKDGQLSPDRGSTPSQVEQYNRLLVKILRAEALQEIIHFTEPYVIVELDEPPQKHTTTLAHGTDPMWDEHFLFDIDQQKSQELLFEVYGKSNDPEIAKDASSTHQKFLGLAIISIEEIRQSAITRHALNLQPRPYIKDKVSGTLFVECLFVYASKQDHDEDFLFQELEVHMKHHGGHITTAYANRDNEMLVLKIPELNNAKALDNIGCFDVCIFQKPRSSSSSNIMTSDSKKLPYKMQQKAASCSTSPNRCRGKTPESTTLDGRGLIFRYFLSIAFYDHQALLKPFSNLEIQSKLTIFNTKQC</sequence>